<dbReference type="Pfam" id="PF01590">
    <property type="entry name" value="GAF"/>
    <property type="match status" value="1"/>
</dbReference>
<keyword evidence="5" id="KW-1185">Reference proteome</keyword>
<dbReference type="Pfam" id="PF00015">
    <property type="entry name" value="MCPsignal"/>
    <property type="match status" value="1"/>
</dbReference>
<keyword evidence="1 2" id="KW-0807">Transducer</keyword>
<dbReference type="GO" id="GO:0007165">
    <property type="term" value="P:signal transduction"/>
    <property type="evidence" value="ECO:0007669"/>
    <property type="project" value="UniProtKB-KW"/>
</dbReference>
<evidence type="ECO:0000313" key="5">
    <source>
        <dbReference type="Proteomes" id="UP000317046"/>
    </source>
</evidence>
<reference evidence="4" key="1">
    <citation type="submission" date="2019-06" db="EMBL/GenBank/DDBJ databases">
        <title>Whole genome shotgun sequence of Cellulomonas cellasea NBRC 3753.</title>
        <authorList>
            <person name="Hosoyama A."/>
            <person name="Uohara A."/>
            <person name="Ohji S."/>
            <person name="Ichikawa N."/>
        </authorList>
    </citation>
    <scope>NUCLEOTIDE SEQUENCE [LARGE SCALE GENOMIC DNA]</scope>
    <source>
        <strain evidence="4">NBRC 3753</strain>
    </source>
</reference>
<dbReference type="SUPFAM" id="SSF58104">
    <property type="entry name" value="Methyl-accepting chemotaxis protein (MCP) signaling domain"/>
    <property type="match status" value="1"/>
</dbReference>
<dbReference type="InterPro" id="IPR004089">
    <property type="entry name" value="MCPsignal_dom"/>
</dbReference>
<dbReference type="PANTHER" id="PTHR32089">
    <property type="entry name" value="METHYL-ACCEPTING CHEMOTAXIS PROTEIN MCPB"/>
    <property type="match status" value="1"/>
</dbReference>
<evidence type="ECO:0000256" key="1">
    <source>
        <dbReference type="ARBA" id="ARBA00023224"/>
    </source>
</evidence>
<dbReference type="EMBL" id="BJLR01000011">
    <property type="protein sequence ID" value="GEA87159.1"/>
    <property type="molecule type" value="Genomic_DNA"/>
</dbReference>
<dbReference type="SMART" id="SM00065">
    <property type="entry name" value="GAF"/>
    <property type="match status" value="2"/>
</dbReference>
<dbReference type="AlphaFoldDB" id="A0A4Y3KRV6"/>
<evidence type="ECO:0000256" key="2">
    <source>
        <dbReference type="PROSITE-ProRule" id="PRU00284"/>
    </source>
</evidence>
<sequence length="519" mass="54474">MGLLTRRKPQAAAHEDARRMSAEVDALGAVVERLGAVGSASAGVDAVLESVRHGFGFDYASAWRVREGSDELELVAQDGSLGAELTRMTATHRMTRGFGLCGVSLASDEIVDLVELGDHPANCARGEASLRAGARGAMALPIRRDGRVVMMMDFLSARPGTTSATRPAVLRALAQVVSQTLAMIESAETLEEAARDQKAVTTVVAEVGSQIDEQSAVQTALDAVRSEFGWAYGSFWSLDPAARVLRFSVESGTAGDEFRRVTLGASFAEGIGLSGRAWRARDLVFVADLGELTDCVRAPAAQRAGVRSGVCLPIVVDGTVIGTMDFFATATIELSESRRGALRNVARLVSQRLDILRRAARESAAATELLGSVEQLSASAAEAGTVALDAVAQASAIAGEVQALSDSSAAIGDVIRVITTIADQTNLLALNATIEAARAGQAGRGFAVVATEVKELAGETTVATGRVGERVDDIQTNTATVARGIEAITATIGRMDEVQTRMSQVLEEQRAMARAFETR</sequence>
<protein>
    <recommendedName>
        <fullName evidence="3">Methyl-accepting transducer domain-containing protein</fullName>
    </recommendedName>
</protein>
<organism evidence="4 5">
    <name type="scientific">Cellulomonas cellasea</name>
    <dbReference type="NCBI Taxonomy" id="43670"/>
    <lineage>
        <taxon>Bacteria</taxon>
        <taxon>Bacillati</taxon>
        <taxon>Actinomycetota</taxon>
        <taxon>Actinomycetes</taxon>
        <taxon>Micrococcales</taxon>
        <taxon>Cellulomonadaceae</taxon>
        <taxon>Cellulomonas</taxon>
    </lineage>
</organism>
<dbReference type="PANTHER" id="PTHR32089:SF112">
    <property type="entry name" value="LYSOZYME-LIKE PROTEIN-RELATED"/>
    <property type="match status" value="1"/>
</dbReference>
<proteinExistence type="predicted"/>
<dbReference type="InterPro" id="IPR029016">
    <property type="entry name" value="GAF-like_dom_sf"/>
</dbReference>
<dbReference type="InterPro" id="IPR003018">
    <property type="entry name" value="GAF"/>
</dbReference>
<dbReference type="Gene3D" id="3.30.450.40">
    <property type="match status" value="2"/>
</dbReference>
<gene>
    <name evidence="4" type="ORF">CCE01nite_11080</name>
</gene>
<accession>A0A4Y3KRV6</accession>
<dbReference type="Proteomes" id="UP000317046">
    <property type="component" value="Unassembled WGS sequence"/>
</dbReference>
<evidence type="ECO:0000259" key="3">
    <source>
        <dbReference type="PROSITE" id="PS50111"/>
    </source>
</evidence>
<dbReference type="Pfam" id="PF13185">
    <property type="entry name" value="GAF_2"/>
    <property type="match status" value="1"/>
</dbReference>
<dbReference type="Gene3D" id="1.10.287.950">
    <property type="entry name" value="Methyl-accepting chemotaxis protein"/>
    <property type="match status" value="1"/>
</dbReference>
<dbReference type="GO" id="GO:0016020">
    <property type="term" value="C:membrane"/>
    <property type="evidence" value="ECO:0007669"/>
    <property type="project" value="InterPro"/>
</dbReference>
<name>A0A4Y3KRV6_9CELL</name>
<comment type="caution">
    <text evidence="4">The sequence shown here is derived from an EMBL/GenBank/DDBJ whole genome shotgun (WGS) entry which is preliminary data.</text>
</comment>
<feature type="domain" description="Methyl-accepting transducer" evidence="3">
    <location>
        <begin position="349"/>
        <end position="508"/>
    </location>
</feature>
<dbReference type="SUPFAM" id="SSF55781">
    <property type="entry name" value="GAF domain-like"/>
    <property type="match status" value="2"/>
</dbReference>
<dbReference type="PROSITE" id="PS50111">
    <property type="entry name" value="CHEMOTAXIS_TRANSDUC_2"/>
    <property type="match status" value="1"/>
</dbReference>
<dbReference type="SMART" id="SM00283">
    <property type="entry name" value="MA"/>
    <property type="match status" value="1"/>
</dbReference>
<evidence type="ECO:0000313" key="4">
    <source>
        <dbReference type="EMBL" id="GEA87159.1"/>
    </source>
</evidence>